<reference evidence="3" key="1">
    <citation type="submission" date="2017-02" db="UniProtKB">
        <authorList>
            <consortium name="WormBaseParasite"/>
        </authorList>
    </citation>
    <scope>IDENTIFICATION</scope>
</reference>
<proteinExistence type="predicted"/>
<dbReference type="AlphaFoldDB" id="A0A0R3QLV1"/>
<name>A0A0R3QLV1_9BILA</name>
<evidence type="ECO:0000313" key="3">
    <source>
        <dbReference type="WBParaSite" id="BTMF_0000868601-mRNA-1"/>
    </source>
</evidence>
<sequence length="45" mass="5326">MKILFVLNNFNFLDISNSFQRLRTVLNVKYLITVFFAVTNSRLKS</sequence>
<dbReference type="Proteomes" id="UP000280834">
    <property type="component" value="Unassembled WGS sequence"/>
</dbReference>
<dbReference type="EMBL" id="UZAG01015692">
    <property type="protein sequence ID" value="VDO22558.1"/>
    <property type="molecule type" value="Genomic_DNA"/>
</dbReference>
<accession>A0A0R3QLV1</accession>
<reference evidence="1 2" key="2">
    <citation type="submission" date="2018-11" db="EMBL/GenBank/DDBJ databases">
        <authorList>
            <consortium name="Pathogen Informatics"/>
        </authorList>
    </citation>
    <scope>NUCLEOTIDE SEQUENCE [LARGE SCALE GENOMIC DNA]</scope>
</reference>
<keyword evidence="2" id="KW-1185">Reference proteome</keyword>
<dbReference type="WBParaSite" id="BTMF_0000868601-mRNA-1">
    <property type="protein sequence ID" value="BTMF_0000868601-mRNA-1"/>
    <property type="gene ID" value="BTMF_0000868601"/>
</dbReference>
<organism evidence="3">
    <name type="scientific">Brugia timori</name>
    <dbReference type="NCBI Taxonomy" id="42155"/>
    <lineage>
        <taxon>Eukaryota</taxon>
        <taxon>Metazoa</taxon>
        <taxon>Ecdysozoa</taxon>
        <taxon>Nematoda</taxon>
        <taxon>Chromadorea</taxon>
        <taxon>Rhabditida</taxon>
        <taxon>Spirurina</taxon>
        <taxon>Spiruromorpha</taxon>
        <taxon>Filarioidea</taxon>
        <taxon>Onchocercidae</taxon>
        <taxon>Brugia</taxon>
    </lineage>
</organism>
<evidence type="ECO:0000313" key="2">
    <source>
        <dbReference type="Proteomes" id="UP000280834"/>
    </source>
</evidence>
<protein>
    <submittedName>
        <fullName evidence="1 3">Uncharacterized protein</fullName>
    </submittedName>
</protein>
<evidence type="ECO:0000313" key="1">
    <source>
        <dbReference type="EMBL" id="VDO22558.1"/>
    </source>
</evidence>
<gene>
    <name evidence="1" type="ORF">BTMF_LOCUS6737</name>
</gene>